<feature type="region of interest" description="Disordered" evidence="2">
    <location>
        <begin position="202"/>
        <end position="236"/>
    </location>
</feature>
<feature type="compositionally biased region" description="Polar residues" evidence="2">
    <location>
        <begin position="206"/>
        <end position="230"/>
    </location>
</feature>
<protein>
    <submittedName>
        <fullName evidence="3">Uncharacterized protein</fullName>
    </submittedName>
</protein>
<name>A0A420I670_9PEZI</name>
<feature type="region of interest" description="Disordered" evidence="2">
    <location>
        <begin position="251"/>
        <end position="275"/>
    </location>
</feature>
<feature type="compositionally biased region" description="Polar residues" evidence="2">
    <location>
        <begin position="78"/>
        <end position="87"/>
    </location>
</feature>
<proteinExistence type="predicted"/>
<dbReference type="OrthoDB" id="21292at2759"/>
<reference evidence="3 4" key="1">
    <citation type="journal article" date="2018" name="BMC Genomics">
        <title>Comparative genome analyses reveal sequence features reflecting distinct modes of host-adaptation between dicot and monocot powdery mildew.</title>
        <authorList>
            <person name="Wu Y."/>
            <person name="Ma X."/>
            <person name="Pan Z."/>
            <person name="Kale S.D."/>
            <person name="Song Y."/>
            <person name="King H."/>
            <person name="Zhang Q."/>
            <person name="Presley C."/>
            <person name="Deng X."/>
            <person name="Wei C.I."/>
            <person name="Xiao S."/>
        </authorList>
    </citation>
    <scope>NUCLEOTIDE SEQUENCE [LARGE SCALE GENOMIC DNA]</scope>
    <source>
        <strain evidence="3">UCSC1</strain>
    </source>
</reference>
<evidence type="ECO:0000313" key="4">
    <source>
        <dbReference type="Proteomes" id="UP000285405"/>
    </source>
</evidence>
<feature type="compositionally biased region" description="Polar residues" evidence="2">
    <location>
        <begin position="12"/>
        <end position="30"/>
    </location>
</feature>
<evidence type="ECO:0000313" key="3">
    <source>
        <dbReference type="EMBL" id="RKF65144.1"/>
    </source>
</evidence>
<feature type="compositionally biased region" description="Polar residues" evidence="2">
    <location>
        <begin position="98"/>
        <end position="109"/>
    </location>
</feature>
<evidence type="ECO:0000256" key="1">
    <source>
        <dbReference type="SAM" id="Coils"/>
    </source>
</evidence>
<organism evidence="3 4">
    <name type="scientific">Golovinomyces cichoracearum</name>
    <dbReference type="NCBI Taxonomy" id="62708"/>
    <lineage>
        <taxon>Eukaryota</taxon>
        <taxon>Fungi</taxon>
        <taxon>Dikarya</taxon>
        <taxon>Ascomycota</taxon>
        <taxon>Pezizomycotina</taxon>
        <taxon>Leotiomycetes</taxon>
        <taxon>Erysiphales</taxon>
        <taxon>Erysiphaceae</taxon>
        <taxon>Golovinomyces</taxon>
    </lineage>
</organism>
<feature type="compositionally biased region" description="Polar residues" evidence="2">
    <location>
        <begin position="52"/>
        <end position="70"/>
    </location>
</feature>
<dbReference type="AlphaFoldDB" id="A0A420I670"/>
<accession>A0A420I670</accession>
<keyword evidence="1" id="KW-0175">Coiled coil</keyword>
<dbReference type="EMBL" id="MCBR01012532">
    <property type="protein sequence ID" value="RKF65144.1"/>
    <property type="molecule type" value="Genomic_DNA"/>
</dbReference>
<gene>
    <name evidence="3" type="ORF">GcC1_125008</name>
</gene>
<evidence type="ECO:0000256" key="2">
    <source>
        <dbReference type="SAM" id="MobiDB-lite"/>
    </source>
</evidence>
<feature type="coiled-coil region" evidence="1">
    <location>
        <begin position="152"/>
        <end position="200"/>
    </location>
</feature>
<feature type="compositionally biased region" description="Basic and acidic residues" evidence="2">
    <location>
        <begin position="259"/>
        <end position="275"/>
    </location>
</feature>
<dbReference type="Proteomes" id="UP000285405">
    <property type="component" value="Unassembled WGS sequence"/>
</dbReference>
<feature type="region of interest" description="Disordered" evidence="2">
    <location>
        <begin position="1"/>
        <end position="116"/>
    </location>
</feature>
<comment type="caution">
    <text evidence="3">The sequence shown here is derived from an EMBL/GenBank/DDBJ whole genome shotgun (WGS) entry which is preliminary data.</text>
</comment>
<sequence>MSSIYKPRIASPLSSSPIKYPTSPSATPHTTFPKYKDQCDSIMSSPPDIFSRSATSQTPRAPYTQNVQRTPSRRINLPTMTSHSSPLNGKYSARQKKQNPLLQLRNSSNSEEDRKTRRKLFLNRVKEASKDKRWREREGGFSEMDGEFLRKLWLAEKKRRQEQLRREALEREIPVEFEDVNECTQEYDDEIAELEDFLQEERRCSSEFNTSPKPSFSLQETNSEAQSLNGSDDDEYDRIFMELIQQGYSALDQSVQQAERQEDHDMVDKGHPGIF</sequence>